<keyword evidence="8" id="KW-1185">Reference proteome</keyword>
<dbReference type="GO" id="GO:0071949">
    <property type="term" value="F:FAD binding"/>
    <property type="evidence" value="ECO:0007669"/>
    <property type="project" value="InterPro"/>
</dbReference>
<dbReference type="GO" id="GO:0016491">
    <property type="term" value="F:oxidoreductase activity"/>
    <property type="evidence" value="ECO:0007669"/>
    <property type="project" value="UniProtKB-KW"/>
</dbReference>
<evidence type="ECO:0000259" key="6">
    <source>
        <dbReference type="PROSITE" id="PS51387"/>
    </source>
</evidence>
<keyword evidence="5" id="KW-0732">Signal</keyword>
<accession>A0A8K0TK29</accession>
<evidence type="ECO:0000313" key="7">
    <source>
        <dbReference type="EMBL" id="KAH7367838.1"/>
    </source>
</evidence>
<dbReference type="InterPro" id="IPR006094">
    <property type="entry name" value="Oxid_FAD_bind_N"/>
</dbReference>
<dbReference type="AlphaFoldDB" id="A0A8K0TK29"/>
<feature type="signal peptide" evidence="5">
    <location>
        <begin position="1"/>
        <end position="18"/>
    </location>
</feature>
<dbReference type="SUPFAM" id="SSF56176">
    <property type="entry name" value="FAD-binding/transporter-associated domain-like"/>
    <property type="match status" value="1"/>
</dbReference>
<dbReference type="InterPro" id="IPR050416">
    <property type="entry name" value="FAD-linked_Oxidoreductase"/>
</dbReference>
<dbReference type="Pfam" id="PF01565">
    <property type="entry name" value="FAD_binding_4"/>
    <property type="match status" value="1"/>
</dbReference>
<gene>
    <name evidence="7" type="ORF">B0T11DRAFT_316186</name>
</gene>
<evidence type="ECO:0000256" key="4">
    <source>
        <dbReference type="ARBA" id="ARBA00023002"/>
    </source>
</evidence>
<keyword evidence="4" id="KW-0560">Oxidoreductase</keyword>
<comment type="similarity">
    <text evidence="1">Belongs to the oxygen-dependent FAD-linked oxidoreductase family.</text>
</comment>
<feature type="domain" description="FAD-binding PCMH-type" evidence="6">
    <location>
        <begin position="62"/>
        <end position="234"/>
    </location>
</feature>
<evidence type="ECO:0000256" key="5">
    <source>
        <dbReference type="SAM" id="SignalP"/>
    </source>
</evidence>
<dbReference type="InterPro" id="IPR016166">
    <property type="entry name" value="FAD-bd_PCMH"/>
</dbReference>
<dbReference type="InterPro" id="IPR036318">
    <property type="entry name" value="FAD-bd_PCMH-like_sf"/>
</dbReference>
<dbReference type="PANTHER" id="PTHR42973:SF13">
    <property type="entry name" value="FAD-BINDING PCMH-TYPE DOMAIN-CONTAINING PROTEIN"/>
    <property type="match status" value="1"/>
</dbReference>
<evidence type="ECO:0000256" key="2">
    <source>
        <dbReference type="ARBA" id="ARBA00022630"/>
    </source>
</evidence>
<organism evidence="7 8">
    <name type="scientific">Plectosphaerella cucumerina</name>
    <dbReference type="NCBI Taxonomy" id="40658"/>
    <lineage>
        <taxon>Eukaryota</taxon>
        <taxon>Fungi</taxon>
        <taxon>Dikarya</taxon>
        <taxon>Ascomycota</taxon>
        <taxon>Pezizomycotina</taxon>
        <taxon>Sordariomycetes</taxon>
        <taxon>Hypocreomycetidae</taxon>
        <taxon>Glomerellales</taxon>
        <taxon>Plectosphaerellaceae</taxon>
        <taxon>Plectosphaerella</taxon>
    </lineage>
</organism>
<keyword evidence="2" id="KW-0285">Flavoprotein</keyword>
<protein>
    <recommendedName>
        <fullName evidence="6">FAD-binding PCMH-type domain-containing protein</fullName>
    </recommendedName>
</protein>
<dbReference type="PROSITE" id="PS51387">
    <property type="entry name" value="FAD_PCMH"/>
    <property type="match status" value="1"/>
</dbReference>
<evidence type="ECO:0000256" key="3">
    <source>
        <dbReference type="ARBA" id="ARBA00022827"/>
    </source>
</evidence>
<feature type="chain" id="PRO_5035479305" description="FAD-binding PCMH-type domain-containing protein" evidence="5">
    <location>
        <begin position="19"/>
        <end position="503"/>
    </location>
</feature>
<dbReference type="EMBL" id="JAGPXD010000002">
    <property type="protein sequence ID" value="KAH7367838.1"/>
    <property type="molecule type" value="Genomic_DNA"/>
</dbReference>
<evidence type="ECO:0000256" key="1">
    <source>
        <dbReference type="ARBA" id="ARBA00005466"/>
    </source>
</evidence>
<dbReference type="InterPro" id="IPR016169">
    <property type="entry name" value="FAD-bd_PCMH_sub2"/>
</dbReference>
<dbReference type="OrthoDB" id="2151789at2759"/>
<dbReference type="Proteomes" id="UP000813385">
    <property type="component" value="Unassembled WGS sequence"/>
</dbReference>
<sequence length="503" mass="54441">MQLQALLSVALCVAMVAASSATAAGQAEKGCRILQRAYPDAVFSPGSPRYKFENEYGWSTTSYLGPACIFAPSTPEMTSFAVRTFSQNKIKFAVRGGGAMPRPTTANIGPEGILVANTNFTKLQISDDSALVSVGAGVKWPRLFEYLDRYNVTTNGIRMGDVGVIGTVLGGGIGFFSYEFGTVTTSVDSIQCVLADGTITTASLTRNSDLFWALRGGGNNFCIVTEVKLKTYNVPNVYVGQVSYGTADIQSRYIQSMVEFAHHADAYPTASVEGQIYWFPAASNDRFYDAFIFNNGQDPAPPGLQNFSAPVMAPVTGNLTQRSMGSWFNGFDYAGDRGQRKIFHMMSVPAVPRAMEIVVDTYFAAVEHLAAYDGFFSAVSTMPITRRLISASNDNGGNPLGLNGDSAPSLWLVESPSWTNPVDDAIMLETHKTLNEQITKNLAAEGFERGPYVYPSGDDTQVDDMFPGYGQENVRRLKSILKKYDPKGVFTKLLPGGPKVAFA</sequence>
<comment type="caution">
    <text evidence="7">The sequence shown here is derived from an EMBL/GenBank/DDBJ whole genome shotgun (WGS) entry which is preliminary data.</text>
</comment>
<keyword evidence="3" id="KW-0274">FAD</keyword>
<dbReference type="PANTHER" id="PTHR42973">
    <property type="entry name" value="BINDING OXIDOREDUCTASE, PUTATIVE (AFU_ORTHOLOGUE AFUA_1G17690)-RELATED"/>
    <property type="match status" value="1"/>
</dbReference>
<reference evidence="7" key="1">
    <citation type="journal article" date="2021" name="Nat. Commun.">
        <title>Genetic determinants of endophytism in the Arabidopsis root mycobiome.</title>
        <authorList>
            <person name="Mesny F."/>
            <person name="Miyauchi S."/>
            <person name="Thiergart T."/>
            <person name="Pickel B."/>
            <person name="Atanasova L."/>
            <person name="Karlsson M."/>
            <person name="Huettel B."/>
            <person name="Barry K.W."/>
            <person name="Haridas S."/>
            <person name="Chen C."/>
            <person name="Bauer D."/>
            <person name="Andreopoulos W."/>
            <person name="Pangilinan J."/>
            <person name="LaButti K."/>
            <person name="Riley R."/>
            <person name="Lipzen A."/>
            <person name="Clum A."/>
            <person name="Drula E."/>
            <person name="Henrissat B."/>
            <person name="Kohler A."/>
            <person name="Grigoriev I.V."/>
            <person name="Martin F.M."/>
            <person name="Hacquard S."/>
        </authorList>
    </citation>
    <scope>NUCLEOTIDE SEQUENCE</scope>
    <source>
        <strain evidence="7">MPI-CAGE-AT-0016</strain>
    </source>
</reference>
<evidence type="ECO:0000313" key="8">
    <source>
        <dbReference type="Proteomes" id="UP000813385"/>
    </source>
</evidence>
<proteinExistence type="inferred from homology"/>
<dbReference type="Gene3D" id="3.30.465.10">
    <property type="match status" value="1"/>
</dbReference>
<name>A0A8K0TK29_9PEZI</name>